<dbReference type="PROSITE" id="PS50977">
    <property type="entry name" value="HTH_TETR_2"/>
    <property type="match status" value="1"/>
</dbReference>
<feature type="DNA-binding region" description="H-T-H motif" evidence="5">
    <location>
        <begin position="29"/>
        <end position="48"/>
    </location>
</feature>
<evidence type="ECO:0000256" key="5">
    <source>
        <dbReference type="PROSITE-ProRule" id="PRU00335"/>
    </source>
</evidence>
<accession>A0ABR6Z9W4</accession>
<dbReference type="InterPro" id="IPR009057">
    <property type="entry name" value="Homeodomain-like_sf"/>
</dbReference>
<name>A0ABR6Z9W4_9BURK</name>
<dbReference type="InterPro" id="IPR050624">
    <property type="entry name" value="HTH-type_Tx_Regulator"/>
</dbReference>
<evidence type="ECO:0000313" key="7">
    <source>
        <dbReference type="EMBL" id="MBC3908554.1"/>
    </source>
</evidence>
<protein>
    <submittedName>
        <fullName evidence="7">TetR/AcrR family transcriptional regulator</fullName>
    </submittedName>
</protein>
<dbReference type="SUPFAM" id="SSF46689">
    <property type="entry name" value="Homeodomain-like"/>
    <property type="match status" value="1"/>
</dbReference>
<comment type="caution">
    <text evidence="7">The sequence shown here is derived from an EMBL/GenBank/DDBJ whole genome shotgun (WGS) entry which is preliminary data.</text>
</comment>
<evidence type="ECO:0000256" key="4">
    <source>
        <dbReference type="ARBA" id="ARBA00023163"/>
    </source>
</evidence>
<sequence length="196" mass="21896">MATSKINRKQEILDAALHCFNQHGYAASTIEMIRELSGASVGSVYHHFGNKESIGAELYQLAMNDYHAILQNLLEQAQSAEEGVKAVTCSYVDWVANNPEMARFVLYSRGQLVKSGAADALQQQTQSHLLLIRDWFKPHISSGQIKRLPSECYASLVLGAAHDYARLWLSGRTRTDIKEFRDIFADAAWLALRPGN</sequence>
<dbReference type="EMBL" id="JACOFX010000006">
    <property type="protein sequence ID" value="MBC3908554.1"/>
    <property type="molecule type" value="Genomic_DNA"/>
</dbReference>
<gene>
    <name evidence="7" type="ORF">H8L47_13395</name>
</gene>
<dbReference type="InterPro" id="IPR001647">
    <property type="entry name" value="HTH_TetR"/>
</dbReference>
<evidence type="ECO:0000256" key="2">
    <source>
        <dbReference type="ARBA" id="ARBA00023015"/>
    </source>
</evidence>
<dbReference type="InterPro" id="IPR023772">
    <property type="entry name" value="DNA-bd_HTH_TetR-type_CS"/>
</dbReference>
<dbReference type="PROSITE" id="PS01081">
    <property type="entry name" value="HTH_TETR_1"/>
    <property type="match status" value="1"/>
</dbReference>
<dbReference type="PANTHER" id="PTHR43479:SF11">
    <property type="entry name" value="ACREF_ENVCD OPERON REPRESSOR-RELATED"/>
    <property type="match status" value="1"/>
</dbReference>
<keyword evidence="2" id="KW-0805">Transcription regulation</keyword>
<dbReference type="PANTHER" id="PTHR43479">
    <property type="entry name" value="ACREF/ENVCD OPERON REPRESSOR-RELATED"/>
    <property type="match status" value="1"/>
</dbReference>
<evidence type="ECO:0000256" key="1">
    <source>
        <dbReference type="ARBA" id="ARBA00022491"/>
    </source>
</evidence>
<keyword evidence="3 5" id="KW-0238">DNA-binding</keyword>
<dbReference type="PRINTS" id="PR00455">
    <property type="entry name" value="HTHTETR"/>
</dbReference>
<keyword evidence="4" id="KW-0804">Transcription</keyword>
<evidence type="ECO:0000313" key="8">
    <source>
        <dbReference type="Proteomes" id="UP000646911"/>
    </source>
</evidence>
<dbReference type="Gene3D" id="1.10.357.10">
    <property type="entry name" value="Tetracycline Repressor, domain 2"/>
    <property type="match status" value="1"/>
</dbReference>
<reference evidence="7 8" key="1">
    <citation type="submission" date="2020-08" db="EMBL/GenBank/DDBJ databases">
        <title>Novel species isolated from subtropical streams in China.</title>
        <authorList>
            <person name="Lu H."/>
        </authorList>
    </citation>
    <scope>NUCLEOTIDE SEQUENCE [LARGE SCALE GENOMIC DNA]</scope>
    <source>
        <strain evidence="7 8">NL8W</strain>
    </source>
</reference>
<evidence type="ECO:0000259" key="6">
    <source>
        <dbReference type="PROSITE" id="PS50977"/>
    </source>
</evidence>
<evidence type="ECO:0000256" key="3">
    <source>
        <dbReference type="ARBA" id="ARBA00023125"/>
    </source>
</evidence>
<feature type="domain" description="HTH tetR-type" evidence="6">
    <location>
        <begin position="6"/>
        <end position="66"/>
    </location>
</feature>
<keyword evidence="8" id="KW-1185">Reference proteome</keyword>
<dbReference type="InterPro" id="IPR036271">
    <property type="entry name" value="Tet_transcr_reg_TetR-rel_C_sf"/>
</dbReference>
<keyword evidence="1" id="KW-0678">Repressor</keyword>
<dbReference type="Proteomes" id="UP000646911">
    <property type="component" value="Unassembled WGS sequence"/>
</dbReference>
<proteinExistence type="predicted"/>
<dbReference type="SUPFAM" id="SSF48498">
    <property type="entry name" value="Tetracyclin repressor-like, C-terminal domain"/>
    <property type="match status" value="1"/>
</dbReference>
<organism evidence="7 8">
    <name type="scientific">Undibacterium umbellatum</name>
    <dbReference type="NCBI Taxonomy" id="2762300"/>
    <lineage>
        <taxon>Bacteria</taxon>
        <taxon>Pseudomonadati</taxon>
        <taxon>Pseudomonadota</taxon>
        <taxon>Betaproteobacteria</taxon>
        <taxon>Burkholderiales</taxon>
        <taxon>Oxalobacteraceae</taxon>
        <taxon>Undibacterium</taxon>
    </lineage>
</organism>
<dbReference type="Pfam" id="PF00440">
    <property type="entry name" value="TetR_N"/>
    <property type="match status" value="1"/>
</dbReference>
<dbReference type="RefSeq" id="WP_186954112.1">
    <property type="nucleotide sequence ID" value="NZ_JACOFX010000006.1"/>
</dbReference>